<sequence length="152" mass="15869">MPPKQASINAEGVPALTDSELKLVRAVMSCFNGIPDVDFDKVAGLAGLANARSAKDRFRQVSKKHGWGDPDAAGSGATTPPKASGGRKALAAQKTGKVAKKRTPKKPTARKKKADRADSDDDEDIEAKLESDSDGKTMADAQLDSSSSSDGE</sequence>
<evidence type="ECO:0000256" key="1">
    <source>
        <dbReference type="SAM" id="MobiDB-lite"/>
    </source>
</evidence>
<evidence type="ECO:0000313" key="3">
    <source>
        <dbReference type="Proteomes" id="UP000295083"/>
    </source>
</evidence>
<comment type="caution">
    <text evidence="2">The sequence shown here is derived from an EMBL/GenBank/DDBJ whole genome shotgun (WGS) entry which is preliminary data.</text>
</comment>
<organism evidence="2 3">
    <name type="scientific">Colletotrichum spinosum</name>
    <dbReference type="NCBI Taxonomy" id="1347390"/>
    <lineage>
        <taxon>Eukaryota</taxon>
        <taxon>Fungi</taxon>
        <taxon>Dikarya</taxon>
        <taxon>Ascomycota</taxon>
        <taxon>Pezizomycotina</taxon>
        <taxon>Sordariomycetes</taxon>
        <taxon>Hypocreomycetidae</taxon>
        <taxon>Glomerellales</taxon>
        <taxon>Glomerellaceae</taxon>
        <taxon>Colletotrichum</taxon>
        <taxon>Colletotrichum orbiculare species complex</taxon>
    </lineage>
</organism>
<feature type="compositionally biased region" description="Basic and acidic residues" evidence="1">
    <location>
        <begin position="126"/>
        <end position="137"/>
    </location>
</feature>
<proteinExistence type="predicted"/>
<feature type="region of interest" description="Disordered" evidence="1">
    <location>
        <begin position="52"/>
        <end position="152"/>
    </location>
</feature>
<dbReference type="Proteomes" id="UP000295083">
    <property type="component" value="Unassembled WGS sequence"/>
</dbReference>
<keyword evidence="3" id="KW-1185">Reference proteome</keyword>
<evidence type="ECO:0000313" key="2">
    <source>
        <dbReference type="EMBL" id="TDZ37816.1"/>
    </source>
</evidence>
<dbReference type="AlphaFoldDB" id="A0A4R8QL05"/>
<dbReference type="EMBL" id="QAPG01000020">
    <property type="protein sequence ID" value="TDZ37816.1"/>
    <property type="molecule type" value="Genomic_DNA"/>
</dbReference>
<name>A0A4R8QL05_9PEZI</name>
<gene>
    <name evidence="2" type="ORF">C8035_v001113</name>
</gene>
<accession>A0A4R8QL05</accession>
<reference evidence="2 3" key="1">
    <citation type="submission" date="2018-11" db="EMBL/GenBank/DDBJ databases">
        <title>Genome sequence and assembly of Colletotrichum spinosum.</title>
        <authorList>
            <person name="Gan P."/>
            <person name="Shirasu K."/>
        </authorList>
    </citation>
    <scope>NUCLEOTIDE SEQUENCE [LARGE SCALE GENOMIC DNA]</scope>
    <source>
        <strain evidence="2 3">CBS 515.97</strain>
    </source>
</reference>
<feature type="compositionally biased region" description="Basic residues" evidence="1">
    <location>
        <begin position="97"/>
        <end position="114"/>
    </location>
</feature>
<protein>
    <submittedName>
        <fullName evidence="2">Uncharacterized protein</fullName>
    </submittedName>
</protein>